<dbReference type="CDD" id="cd09033">
    <property type="entry name" value="KH-I_PNPT1"/>
    <property type="match status" value="1"/>
</dbReference>
<dbReference type="PANTHER" id="PTHR11252">
    <property type="entry name" value="POLYRIBONUCLEOTIDE NUCLEOTIDYLTRANSFERASE"/>
    <property type="match status" value="1"/>
</dbReference>
<dbReference type="InterPro" id="IPR027408">
    <property type="entry name" value="PNPase/RNase_PH_dom_sf"/>
</dbReference>
<evidence type="ECO:0000313" key="13">
    <source>
        <dbReference type="EMBL" id="KAF7278544.1"/>
    </source>
</evidence>
<dbReference type="OrthoDB" id="437922at2759"/>
<dbReference type="AlphaFoldDB" id="A0A834ID56"/>
<evidence type="ECO:0000256" key="5">
    <source>
        <dbReference type="ARBA" id="ARBA00022676"/>
    </source>
</evidence>
<dbReference type="FunFam" id="3.40.50.2000:FF:000050">
    <property type="entry name" value="UDP-glucuronosyltransferase"/>
    <property type="match status" value="1"/>
</dbReference>
<dbReference type="SUPFAM" id="SSF50249">
    <property type="entry name" value="Nucleic acid-binding proteins"/>
    <property type="match status" value="1"/>
</dbReference>
<evidence type="ECO:0000256" key="4">
    <source>
        <dbReference type="ARBA" id="ARBA00022490"/>
    </source>
</evidence>
<dbReference type="GO" id="GO:0008194">
    <property type="term" value="F:UDP-glycosyltransferase activity"/>
    <property type="evidence" value="ECO:0007669"/>
    <property type="project" value="InterPro"/>
</dbReference>
<evidence type="ECO:0000256" key="8">
    <source>
        <dbReference type="ARBA" id="ARBA00022884"/>
    </source>
</evidence>
<keyword evidence="6" id="KW-0808">Transferase</keyword>
<dbReference type="InterPro" id="IPR004088">
    <property type="entry name" value="KH_dom_type_1"/>
</dbReference>
<dbReference type="FunFam" id="2.40.50.140:FF:000113">
    <property type="entry name" value="polyribonucleotide nucleotidyltransferase 1, mitochondrial"/>
    <property type="match status" value="1"/>
</dbReference>
<dbReference type="Pfam" id="PF03726">
    <property type="entry name" value="PNPase"/>
    <property type="match status" value="1"/>
</dbReference>
<dbReference type="Gene3D" id="3.30.230.70">
    <property type="entry name" value="GHMP Kinase, N-terminal domain"/>
    <property type="match status" value="2"/>
</dbReference>
<sequence>MLANVLLVISVCGLASGARILGVFDFPSYSHHVVYAPLYQELSKRGHDVVVITPNPLRDPTLTNLTEIDVSYLYKPVPIITKVQLSRYMHFVGTLYHYSVHLFEELMRNNEVKKLIEDPKEHFDLVIIEDAQPLLYAFGKRFNAPMVGILSVETSMSTHAALGNPIHPALYTDFVMDYSDRPSIWSKIQYTINTVCFKVLDGIISPHIANKIIRKYFGSHMPSLTEYGHLSILLVSVNPFFSPNRPLTPQTIPIPFIHVQDPKPLPSDLQELLDNSPQGAVYFSLGSNVKSASLPVALQNTIIETLSELPYTVLWKWEAENIPRLGRNVVTRKWFPQQDILAHPNIKVFIFQGGLQSSEESIMRGKPMVGLPFISEQHRNVKIIQKLGIALGLDPMSMTKESLKHAIVEIAENKKYRAKIQQLKAIAEDQPMSSLDKAVFWTEYVIRHNGTEHLKSPAVDMPILNRRLRKLFLLTKLDINHLRNSSGKATEVVVDFANGRNLILSTGQYAKLADGCAVGTLGDTSVMVTVVSKTKPSPSNFLPLVVDYRQKSAAAGRIPTNFFRRELGPTEKEILTSRLIDRSLRPLFPSNYNFDTQVVCNMLAIDGVNNPDIVSINAASAALALSDIPWNGPVGAVRVGFIDDQVLINPTRKEQQSSILNLVVTATKKNLVVMLEANAENILLQDLQKAIKTGTKEAQHIISDIEKLRKSVGKPKRVIEPGPQLSEEISEALFTLSNMRIREVLQNYTLDKIARDLALTDVRNNVLTSIHQNFPDCDQSIVNEGYNKLVKQIFRDLIFEKDERCDGRQLEQLRDITCQADLYKPLHGSALFQRGQTQVFCTVTLDSHESAMKLDPLSIVTGGVKEKNFFLHYEFPPFATKETGRIGPIGRREMGHGALAEKGLKPIIPNDFPFTIRLTSEVLESNGSSSMATVCGGTLALMDAGVPISTPAAGVAMGLVTRYDENATNITDYRVLTDILGIEDYMGDMDFKIAGTKKGITALQADIKIPGLPLKIVMEATQMATDAKSKILQIMNECISKPRVTKKDNWPVVEKLDVEPHKRARLLGVGGMNLKKIFAETGVQVSQIEDTTFQIFAPNQSAMDEAKDMIQKILTTERTPELEFGGVYKATIVEIRDIGVMVTLYSGMPPALLHNSQLDQRKVGHPSALGLDIGQELQVKYFGRDPVSGLMRLSRKVLTAAKS</sequence>
<evidence type="ECO:0000256" key="3">
    <source>
        <dbReference type="ARBA" id="ARBA00012416"/>
    </source>
</evidence>
<dbReference type="InterPro" id="IPR015848">
    <property type="entry name" value="PNPase_PH_RNA-bd_bac/org-type"/>
</dbReference>
<dbReference type="InterPro" id="IPR003029">
    <property type="entry name" value="S1_domain"/>
</dbReference>
<dbReference type="CDD" id="cd11363">
    <property type="entry name" value="RNase_PH_PNPase_1"/>
    <property type="match status" value="1"/>
</dbReference>
<dbReference type="Pfam" id="PF00201">
    <property type="entry name" value="UDPGT"/>
    <property type="match status" value="1"/>
</dbReference>
<gene>
    <name evidence="13" type="ORF">GWI33_008248</name>
</gene>
<dbReference type="InterPro" id="IPR020568">
    <property type="entry name" value="Ribosomal_Su5_D2-typ_SF"/>
</dbReference>
<evidence type="ECO:0000256" key="9">
    <source>
        <dbReference type="ARBA" id="ARBA00031451"/>
    </source>
</evidence>
<dbReference type="Gene3D" id="3.30.1370.10">
    <property type="entry name" value="K Homology domain, type 1"/>
    <property type="match status" value="1"/>
</dbReference>
<evidence type="ECO:0000256" key="11">
    <source>
        <dbReference type="SAM" id="SignalP"/>
    </source>
</evidence>
<dbReference type="GO" id="GO:0004654">
    <property type="term" value="F:polyribonucleotide nucleotidyltransferase activity"/>
    <property type="evidence" value="ECO:0007669"/>
    <property type="project" value="UniProtKB-EC"/>
</dbReference>
<dbReference type="SUPFAM" id="SSF54791">
    <property type="entry name" value="Eukaryotic type KH-domain (KH-domain type I)"/>
    <property type="match status" value="1"/>
</dbReference>
<keyword evidence="11" id="KW-0732">Signal</keyword>
<dbReference type="GO" id="GO:0000175">
    <property type="term" value="F:3'-5'-RNA exonuclease activity"/>
    <property type="evidence" value="ECO:0007669"/>
    <property type="project" value="TreeGrafter"/>
</dbReference>
<dbReference type="GO" id="GO:0005829">
    <property type="term" value="C:cytosol"/>
    <property type="evidence" value="ECO:0007669"/>
    <property type="project" value="TreeGrafter"/>
</dbReference>
<evidence type="ECO:0000256" key="7">
    <source>
        <dbReference type="ARBA" id="ARBA00022695"/>
    </source>
</evidence>
<comment type="similarity">
    <text evidence="2">Belongs to the UDP-glycosyltransferase family.</text>
</comment>
<dbReference type="Pfam" id="PF01138">
    <property type="entry name" value="RNase_PH"/>
    <property type="match status" value="2"/>
</dbReference>
<evidence type="ECO:0000256" key="1">
    <source>
        <dbReference type="ARBA" id="ARBA00007404"/>
    </source>
</evidence>
<dbReference type="GO" id="GO:0005739">
    <property type="term" value="C:mitochondrion"/>
    <property type="evidence" value="ECO:0007669"/>
    <property type="project" value="TreeGrafter"/>
</dbReference>
<dbReference type="GO" id="GO:0000958">
    <property type="term" value="P:mitochondrial mRNA catabolic process"/>
    <property type="evidence" value="ECO:0007669"/>
    <property type="project" value="TreeGrafter"/>
</dbReference>
<dbReference type="Gene3D" id="3.40.50.2000">
    <property type="entry name" value="Glycogen Phosphorylase B"/>
    <property type="match status" value="1"/>
</dbReference>
<protein>
    <recommendedName>
        <fullName evidence="3">polyribonucleotide nucleotidyltransferase</fullName>
        <ecNumber evidence="3">2.7.7.8</ecNumber>
    </recommendedName>
    <alternativeName>
        <fullName evidence="9">Polynucleotide phosphorylase 1</fullName>
    </alternativeName>
</protein>
<dbReference type="GO" id="GO:0003723">
    <property type="term" value="F:RNA binding"/>
    <property type="evidence" value="ECO:0007669"/>
    <property type="project" value="UniProtKB-UniRule"/>
</dbReference>
<evidence type="ECO:0000256" key="2">
    <source>
        <dbReference type="ARBA" id="ARBA00009995"/>
    </source>
</evidence>
<dbReference type="Proteomes" id="UP000625711">
    <property type="component" value="Unassembled WGS sequence"/>
</dbReference>
<name>A0A834ID56_RHYFE</name>
<dbReference type="InterPro" id="IPR001247">
    <property type="entry name" value="ExoRNase_PH_dom1"/>
</dbReference>
<dbReference type="NCBIfam" id="NF008805">
    <property type="entry name" value="PRK11824.1"/>
    <property type="match status" value="1"/>
</dbReference>
<evidence type="ECO:0000256" key="10">
    <source>
        <dbReference type="PROSITE-ProRule" id="PRU00117"/>
    </source>
</evidence>
<comment type="similarity">
    <text evidence="1">Belongs to the polyribonucleotide nucleotidyltransferase family.</text>
</comment>
<feature type="domain" description="S1 motif" evidence="12">
    <location>
        <begin position="1125"/>
        <end position="1196"/>
    </location>
</feature>
<dbReference type="FunFam" id="3.30.230.70:FF:000032">
    <property type="entry name" value="Polyribonucleotide nucleotidyltransferase 1"/>
    <property type="match status" value="1"/>
</dbReference>
<dbReference type="InterPro" id="IPR036612">
    <property type="entry name" value="KH_dom_type_1_sf"/>
</dbReference>
<reference evidence="13" key="1">
    <citation type="submission" date="2020-08" db="EMBL/GenBank/DDBJ databases">
        <title>Genome sequencing and assembly of the red palm weevil Rhynchophorus ferrugineus.</title>
        <authorList>
            <person name="Dias G.B."/>
            <person name="Bergman C.M."/>
            <person name="Manee M."/>
        </authorList>
    </citation>
    <scope>NUCLEOTIDE SEQUENCE</scope>
    <source>
        <strain evidence="13">AA-2017</strain>
        <tissue evidence="13">Whole larva</tissue>
    </source>
</reference>
<organism evidence="13 14">
    <name type="scientific">Rhynchophorus ferrugineus</name>
    <name type="common">Red palm weevil</name>
    <name type="synonym">Curculio ferrugineus</name>
    <dbReference type="NCBI Taxonomy" id="354439"/>
    <lineage>
        <taxon>Eukaryota</taxon>
        <taxon>Metazoa</taxon>
        <taxon>Ecdysozoa</taxon>
        <taxon>Arthropoda</taxon>
        <taxon>Hexapoda</taxon>
        <taxon>Insecta</taxon>
        <taxon>Pterygota</taxon>
        <taxon>Neoptera</taxon>
        <taxon>Endopterygota</taxon>
        <taxon>Coleoptera</taxon>
        <taxon>Polyphaga</taxon>
        <taxon>Cucujiformia</taxon>
        <taxon>Curculionidae</taxon>
        <taxon>Dryophthorinae</taxon>
        <taxon>Rhynchophorus</taxon>
    </lineage>
</organism>
<feature type="chain" id="PRO_5032740079" description="polyribonucleotide nucleotidyltransferase" evidence="11">
    <location>
        <begin position="18"/>
        <end position="1203"/>
    </location>
</feature>
<dbReference type="FunFam" id="3.30.230.70:FF:000008">
    <property type="entry name" value="polyribonucleotide nucleotidyltransferase 1, mitochondrial"/>
    <property type="match status" value="1"/>
</dbReference>
<dbReference type="PANTHER" id="PTHR11252:SF0">
    <property type="entry name" value="POLYRIBONUCLEOTIDE NUCLEOTIDYLTRANSFERASE 1, MITOCHONDRIAL"/>
    <property type="match status" value="1"/>
</dbReference>
<accession>A0A834ID56</accession>
<dbReference type="PROSITE" id="PS50084">
    <property type="entry name" value="KH_TYPE_1"/>
    <property type="match status" value="1"/>
</dbReference>
<keyword evidence="5" id="KW-0328">Glycosyltransferase</keyword>
<dbReference type="InterPro" id="IPR012340">
    <property type="entry name" value="NA-bd_OB-fold"/>
</dbReference>
<dbReference type="GO" id="GO:0000965">
    <property type="term" value="P:mitochondrial RNA 3'-end processing"/>
    <property type="evidence" value="ECO:0007669"/>
    <property type="project" value="TreeGrafter"/>
</dbReference>
<dbReference type="InterPro" id="IPR036345">
    <property type="entry name" value="ExoRNase_PH_dom2_sf"/>
</dbReference>
<evidence type="ECO:0000259" key="12">
    <source>
        <dbReference type="PROSITE" id="PS50126"/>
    </source>
</evidence>
<evidence type="ECO:0000313" key="14">
    <source>
        <dbReference type="Proteomes" id="UP000625711"/>
    </source>
</evidence>
<dbReference type="InterPro" id="IPR004087">
    <property type="entry name" value="KH_dom"/>
</dbReference>
<dbReference type="CDD" id="cd11364">
    <property type="entry name" value="RNase_PH_PNPase_2"/>
    <property type="match status" value="1"/>
</dbReference>
<evidence type="ECO:0000256" key="6">
    <source>
        <dbReference type="ARBA" id="ARBA00022679"/>
    </source>
</evidence>
<dbReference type="Pfam" id="PF03725">
    <property type="entry name" value="RNase_PH_C"/>
    <property type="match status" value="1"/>
</dbReference>
<dbReference type="EC" id="2.7.7.8" evidence="3"/>
<comment type="caution">
    <text evidence="13">The sequence shown here is derived from an EMBL/GenBank/DDBJ whole genome shotgun (WGS) entry which is preliminary data.</text>
</comment>
<feature type="signal peptide" evidence="11">
    <location>
        <begin position="1"/>
        <end position="17"/>
    </location>
</feature>
<dbReference type="PROSITE" id="PS50126">
    <property type="entry name" value="S1"/>
    <property type="match status" value="1"/>
</dbReference>
<dbReference type="Gene3D" id="2.40.50.140">
    <property type="entry name" value="Nucleic acid-binding proteins"/>
    <property type="match status" value="1"/>
</dbReference>
<dbReference type="InterPro" id="IPR002213">
    <property type="entry name" value="UDP_glucos_trans"/>
</dbReference>
<dbReference type="SUPFAM" id="SSF53756">
    <property type="entry name" value="UDP-Glycosyltransferase/glycogen phosphorylase"/>
    <property type="match status" value="1"/>
</dbReference>
<dbReference type="InterPro" id="IPR015847">
    <property type="entry name" value="ExoRNase_PH_dom2"/>
</dbReference>
<dbReference type="Pfam" id="PF00013">
    <property type="entry name" value="KH_1"/>
    <property type="match status" value="1"/>
</dbReference>
<dbReference type="SMART" id="SM00322">
    <property type="entry name" value="KH"/>
    <property type="match status" value="1"/>
</dbReference>
<dbReference type="FunFam" id="3.30.1370.10:FF:000044">
    <property type="entry name" value="Polyribonucleotide nucleotidyltransferase 1, mitochondrial"/>
    <property type="match status" value="1"/>
</dbReference>
<dbReference type="NCBIfam" id="TIGR03591">
    <property type="entry name" value="polynuc_phos"/>
    <property type="match status" value="1"/>
</dbReference>
<keyword evidence="14" id="KW-1185">Reference proteome</keyword>
<keyword evidence="4" id="KW-0963">Cytoplasm</keyword>
<proteinExistence type="inferred from homology"/>
<dbReference type="SUPFAM" id="SSF54211">
    <property type="entry name" value="Ribosomal protein S5 domain 2-like"/>
    <property type="match status" value="2"/>
</dbReference>
<keyword evidence="8 10" id="KW-0694">RNA-binding</keyword>
<dbReference type="CDD" id="cd03784">
    <property type="entry name" value="GT1_Gtf-like"/>
    <property type="match status" value="1"/>
</dbReference>
<keyword evidence="7" id="KW-0548">Nucleotidyltransferase</keyword>
<dbReference type="SUPFAM" id="SSF55666">
    <property type="entry name" value="Ribonuclease PH domain 2-like"/>
    <property type="match status" value="2"/>
</dbReference>
<dbReference type="InterPro" id="IPR012162">
    <property type="entry name" value="PNPase"/>
</dbReference>
<dbReference type="EMBL" id="JAACXV010000397">
    <property type="protein sequence ID" value="KAF7278544.1"/>
    <property type="molecule type" value="Genomic_DNA"/>
</dbReference>